<dbReference type="RefSeq" id="WP_212517389.1">
    <property type="nucleotide sequence ID" value="NZ_JAGSOH010000014.1"/>
</dbReference>
<evidence type="ECO:0000313" key="2">
    <source>
        <dbReference type="Proteomes" id="UP000676325"/>
    </source>
</evidence>
<gene>
    <name evidence="1" type="ORF">KDK95_08010</name>
</gene>
<protein>
    <submittedName>
        <fullName evidence="1">Uncharacterized protein</fullName>
    </submittedName>
</protein>
<dbReference type="EMBL" id="JAGSOH010000014">
    <property type="protein sequence ID" value="MBR7826241.1"/>
    <property type="molecule type" value="Genomic_DNA"/>
</dbReference>
<reference evidence="1" key="1">
    <citation type="submission" date="2021-04" db="EMBL/GenBank/DDBJ databases">
        <title>Genome based classification of Actinospica acidithermotolerans sp. nov., an actinobacterium isolated from an Indonesian hot spring.</title>
        <authorList>
            <person name="Kusuma A.B."/>
            <person name="Putra K.E."/>
            <person name="Nafisah S."/>
            <person name="Loh J."/>
            <person name="Nouioui I."/>
            <person name="Goodfellow M."/>
        </authorList>
    </citation>
    <scope>NUCLEOTIDE SEQUENCE</scope>
    <source>
        <strain evidence="1">MGRD01-02</strain>
    </source>
</reference>
<dbReference type="AlphaFoldDB" id="A0A941IK03"/>
<comment type="caution">
    <text evidence="1">The sequence shown here is derived from an EMBL/GenBank/DDBJ whole genome shotgun (WGS) entry which is preliminary data.</text>
</comment>
<name>A0A941IK03_9ACTN</name>
<organism evidence="1 2">
    <name type="scientific">Actinospica acidithermotolerans</name>
    <dbReference type="NCBI Taxonomy" id="2828514"/>
    <lineage>
        <taxon>Bacteria</taxon>
        <taxon>Bacillati</taxon>
        <taxon>Actinomycetota</taxon>
        <taxon>Actinomycetes</taxon>
        <taxon>Catenulisporales</taxon>
        <taxon>Actinospicaceae</taxon>
        <taxon>Actinospica</taxon>
    </lineage>
</organism>
<evidence type="ECO:0000313" key="1">
    <source>
        <dbReference type="EMBL" id="MBR7826241.1"/>
    </source>
</evidence>
<sequence length="218" mass="24048">MFDDNLWMEAFPQRLAYEIDRLIQKDLAIPAGWTAVAAVLAYAAGPTTCAPLERTEPWAHSLEPAPPARWADPGILWIWLPPANRPAAFTGLGPGASLRAVAAAVEAAHPDLHDRFRSRLEAELGTPFPQDSDLLVKELWPAAIAYAVTFATDKFERRWSRLPAVNLFDFIQERSLADHFAHLRSMLTADRTIHALLTLEFGAQVVATALGWGTDEAT</sequence>
<dbReference type="Proteomes" id="UP000676325">
    <property type="component" value="Unassembled WGS sequence"/>
</dbReference>
<accession>A0A941IK03</accession>
<keyword evidence="2" id="KW-1185">Reference proteome</keyword>
<proteinExistence type="predicted"/>